<gene>
    <name evidence="6" type="ORF">BA70_01135</name>
</gene>
<evidence type="ECO:0000256" key="2">
    <source>
        <dbReference type="RuleBase" id="RU362119"/>
    </source>
</evidence>
<sequence length="457" mass="52494">MLQKLWLYHTNDLHSHFENWPKIAAYIEEKRQVHDQMLLFDIGDHMDRVNLVSEADYGKVNVKLLNQLSYDGVTIGNNEGITLPHDQLDQLYKEAQFPVILSNLFEKGKRPSWAKPYHMITMKNGLKICLLGVTIAYTPVYEKLGWDITDPFDSIRDMLQEVQGQADVIVLLSHLGIIHDREVAHDFPEIDIILGSHTHHLLEHGEMDNGVLLACAEKYGHYIGCVELTIDTTRNELIEKKATVQSVDQLISESDEAITTLQQAERRAKSLMQEKVTSIETKLETKWFDESPLPQLLTDAIKEWCGADIGMMNAGMLLDSLEAGVVTREEIHRICPHPINPIRVTLTGKQLLETVRRACEEKMEQLRIKGFGFRGELMGKMLYSGLTYTLEEGEARRVKEVFVHGQLIKEDDSYTIGTVDMYTLGSLFPHIRDHEHIEYFMPEFLRDVLSWRLKEAR</sequence>
<dbReference type="InterPro" id="IPR011240">
    <property type="entry name" value="Pesterase_YunD"/>
</dbReference>
<evidence type="ECO:0000313" key="6">
    <source>
        <dbReference type="EMBL" id="KEP28224.1"/>
    </source>
</evidence>
<dbReference type="CDD" id="cd00845">
    <property type="entry name" value="MPP_UshA_N_like"/>
    <property type="match status" value="1"/>
</dbReference>
<keyword evidence="2" id="KW-0378">Hydrolase</keyword>
<dbReference type="GO" id="GO:0008253">
    <property type="term" value="F:5'-nucleotidase activity"/>
    <property type="evidence" value="ECO:0007669"/>
    <property type="project" value="TreeGrafter"/>
</dbReference>
<dbReference type="Gene3D" id="3.60.21.10">
    <property type="match status" value="1"/>
</dbReference>
<keyword evidence="2" id="KW-0547">Nucleotide-binding</keyword>
<keyword evidence="3" id="KW-0175">Coiled coil</keyword>
<dbReference type="Pfam" id="PF02872">
    <property type="entry name" value="5_nucleotid_C"/>
    <property type="match status" value="1"/>
</dbReference>
<dbReference type="InterPro" id="IPR036907">
    <property type="entry name" value="5'-Nucleotdase_C_sf"/>
</dbReference>
<comment type="similarity">
    <text evidence="2">Belongs to the 5'-nucleotidase family.</text>
</comment>
<dbReference type="SUPFAM" id="SSF56300">
    <property type="entry name" value="Metallo-dependent phosphatases"/>
    <property type="match status" value="1"/>
</dbReference>
<protein>
    <submittedName>
        <fullName evidence="6">5'-nucleotidase</fullName>
    </submittedName>
</protein>
<dbReference type="Pfam" id="PF00149">
    <property type="entry name" value="Metallophos"/>
    <property type="match status" value="1"/>
</dbReference>
<dbReference type="PIRSF" id="PIRSF036361">
    <property type="entry name" value="YunD"/>
    <property type="match status" value="1"/>
</dbReference>
<dbReference type="InterPro" id="IPR008334">
    <property type="entry name" value="5'-Nucleotdase_C"/>
</dbReference>
<dbReference type="GO" id="GO:0008768">
    <property type="term" value="F:UDP-sugar diphosphatase activity"/>
    <property type="evidence" value="ECO:0007669"/>
    <property type="project" value="TreeGrafter"/>
</dbReference>
<dbReference type="SUPFAM" id="SSF55816">
    <property type="entry name" value="5'-nucleotidase (syn. UDP-sugar hydrolase), C-terminal domain"/>
    <property type="match status" value="1"/>
</dbReference>
<dbReference type="Proteomes" id="UP000028091">
    <property type="component" value="Unassembled WGS sequence"/>
</dbReference>
<comment type="caution">
    <text evidence="6">The sequence shown here is derived from an EMBL/GenBank/DDBJ whole genome shotgun (WGS) entry which is preliminary data.</text>
</comment>
<dbReference type="GO" id="GO:0030288">
    <property type="term" value="C:outer membrane-bounded periplasmic space"/>
    <property type="evidence" value="ECO:0007669"/>
    <property type="project" value="TreeGrafter"/>
</dbReference>
<feature type="coiled-coil region" evidence="3">
    <location>
        <begin position="247"/>
        <end position="281"/>
    </location>
</feature>
<dbReference type="Gene3D" id="3.90.780.10">
    <property type="entry name" value="5'-Nucleotidase, C-terminal domain"/>
    <property type="match status" value="1"/>
</dbReference>
<name>A0A081LG48_9BACI</name>
<dbReference type="InterPro" id="IPR004843">
    <property type="entry name" value="Calcineurin-like_PHP"/>
</dbReference>
<dbReference type="PANTHER" id="PTHR11575">
    <property type="entry name" value="5'-NUCLEOTIDASE-RELATED"/>
    <property type="match status" value="1"/>
</dbReference>
<reference evidence="6 7" key="1">
    <citation type="submission" date="2012-09" db="EMBL/GenBank/DDBJ databases">
        <title>Genome Sequence of Bacillus sp. DW5-4.</title>
        <authorList>
            <person name="Lai Q."/>
            <person name="Liu Y."/>
            <person name="Shao Z."/>
        </authorList>
    </citation>
    <scope>NUCLEOTIDE SEQUENCE [LARGE SCALE GENOMIC DNA]</scope>
    <source>
        <strain evidence="6 7">DW5-4</strain>
    </source>
</reference>
<dbReference type="GO" id="GO:0009166">
    <property type="term" value="P:nucleotide catabolic process"/>
    <property type="evidence" value="ECO:0007669"/>
    <property type="project" value="InterPro"/>
</dbReference>
<dbReference type="OrthoDB" id="9793179at2"/>
<dbReference type="InterPro" id="IPR029052">
    <property type="entry name" value="Metallo-depent_PP-like"/>
</dbReference>
<organism evidence="6 7">
    <name type="scientific">Bacillus zhangzhouensis</name>
    <dbReference type="NCBI Taxonomy" id="1178540"/>
    <lineage>
        <taxon>Bacteria</taxon>
        <taxon>Bacillati</taxon>
        <taxon>Bacillota</taxon>
        <taxon>Bacilli</taxon>
        <taxon>Bacillales</taxon>
        <taxon>Bacillaceae</taxon>
        <taxon>Bacillus</taxon>
    </lineage>
</organism>
<evidence type="ECO:0000259" key="4">
    <source>
        <dbReference type="Pfam" id="PF00149"/>
    </source>
</evidence>
<dbReference type="AlphaFoldDB" id="A0A081LG48"/>
<feature type="domain" description="Calcineurin-like phosphoesterase" evidence="4">
    <location>
        <begin position="7"/>
        <end position="200"/>
    </location>
</feature>
<evidence type="ECO:0000256" key="3">
    <source>
        <dbReference type="SAM" id="Coils"/>
    </source>
</evidence>
<evidence type="ECO:0000259" key="5">
    <source>
        <dbReference type="Pfam" id="PF02872"/>
    </source>
</evidence>
<proteinExistence type="inferred from homology"/>
<keyword evidence="1" id="KW-0732">Signal</keyword>
<dbReference type="RefSeq" id="WP_034317035.1">
    <property type="nucleotide sequence ID" value="NZ_JBCMYH010000018.1"/>
</dbReference>
<keyword evidence="7" id="KW-1185">Reference proteome</keyword>
<dbReference type="GO" id="GO:0000166">
    <property type="term" value="F:nucleotide binding"/>
    <property type="evidence" value="ECO:0007669"/>
    <property type="project" value="UniProtKB-KW"/>
</dbReference>
<evidence type="ECO:0000313" key="7">
    <source>
        <dbReference type="Proteomes" id="UP000028091"/>
    </source>
</evidence>
<dbReference type="EMBL" id="JOTP01000001">
    <property type="protein sequence ID" value="KEP28224.1"/>
    <property type="molecule type" value="Genomic_DNA"/>
</dbReference>
<dbReference type="eggNOG" id="COG0737">
    <property type="taxonomic scope" value="Bacteria"/>
</dbReference>
<dbReference type="PANTHER" id="PTHR11575:SF23">
    <property type="entry name" value="5-NUCLEOTIDASE FAMILY PROTEIN"/>
    <property type="match status" value="1"/>
</dbReference>
<dbReference type="PRINTS" id="PR01607">
    <property type="entry name" value="APYRASEFAMLY"/>
</dbReference>
<accession>A0A081LG48</accession>
<dbReference type="InterPro" id="IPR006179">
    <property type="entry name" value="5_nucleotidase/apyrase"/>
</dbReference>
<evidence type="ECO:0000256" key="1">
    <source>
        <dbReference type="ARBA" id="ARBA00022729"/>
    </source>
</evidence>
<feature type="domain" description="5'-Nucleotidase C-terminal" evidence="5">
    <location>
        <begin position="281"/>
        <end position="423"/>
    </location>
</feature>